<dbReference type="Pfam" id="PF05035">
    <property type="entry name" value="DGOK"/>
    <property type="match status" value="1"/>
</dbReference>
<dbReference type="InterPro" id="IPR042257">
    <property type="entry name" value="DGOK_C"/>
</dbReference>
<gene>
    <name evidence="1" type="ORF">SAMIE_1002590</name>
</gene>
<dbReference type="Gene3D" id="3.30.420.310">
    <property type="entry name" value="2-keto-3-deoxy-galactonokinase, C-terminal domain"/>
    <property type="match status" value="1"/>
</dbReference>
<evidence type="ECO:0000313" key="2">
    <source>
        <dbReference type="Proteomes" id="UP000279959"/>
    </source>
</evidence>
<name>A0A494W0Q0_9SPHN</name>
<accession>A0A494W0Q0</accession>
<reference evidence="1 2" key="1">
    <citation type="submission" date="2018-05" db="EMBL/GenBank/DDBJ databases">
        <title>Complete Genome Sequence of the Nonylphenol-Degrading Bacterium Sphingobium amiense DSM 16289T.</title>
        <authorList>
            <person name="Ootsuka M."/>
            <person name="Nishizawa T."/>
            <person name="Ohta H."/>
        </authorList>
    </citation>
    <scope>NUCLEOTIDE SEQUENCE [LARGE SCALE GENOMIC DNA]</scope>
    <source>
        <strain evidence="1 2">DSM 16289</strain>
    </source>
</reference>
<dbReference type="KEGG" id="sami:SAMIE_1002590"/>
<dbReference type="Proteomes" id="UP000279959">
    <property type="component" value="Chromosome"/>
</dbReference>
<dbReference type="GO" id="GO:0034194">
    <property type="term" value="P:D-galactonate catabolic process"/>
    <property type="evidence" value="ECO:0007669"/>
    <property type="project" value="InterPro"/>
</dbReference>
<dbReference type="GO" id="GO:0008671">
    <property type="term" value="F:2-dehydro-3-deoxygalactonokinase activity"/>
    <property type="evidence" value="ECO:0007669"/>
    <property type="project" value="InterPro"/>
</dbReference>
<dbReference type="EMBL" id="AP018664">
    <property type="protein sequence ID" value="BBD96758.1"/>
    <property type="molecule type" value="Genomic_DNA"/>
</dbReference>
<dbReference type="Gene3D" id="3.30.420.300">
    <property type="entry name" value="2-keto-3-deoxy-galactonokinase, substrate binding domain"/>
    <property type="match status" value="1"/>
</dbReference>
<dbReference type="RefSeq" id="WP_066700846.1">
    <property type="nucleotide sequence ID" value="NZ_AP018664.1"/>
</dbReference>
<proteinExistence type="predicted"/>
<dbReference type="InterPro" id="IPR042258">
    <property type="entry name" value="DGOK_N"/>
</dbReference>
<protein>
    <submittedName>
        <fullName evidence="1">2-oxo-3-deoxygalactonate kinase</fullName>
    </submittedName>
</protein>
<evidence type="ECO:0000313" key="1">
    <source>
        <dbReference type="EMBL" id="BBD96758.1"/>
    </source>
</evidence>
<sequence length="289" mass="30441">MTQERFIAADWGTTNRRLYLIEKGEVVWTERDDLGVAARPDFEGEIGALRARFGAMPILLAGMVGSSIGWRETPYVPAPADLKALAAQCFNVGEGVHIVPGVALVGAGRADVMRGEEVQILGAAAAGLVPADALLIQPGTHSKWAEIRNGVLTRFTTAMTGELFGLLRQHSILASALTHRVDANEAFDRGVREGLLRDLSASLFGIRAAILTGGLDPKDASSFASGLLIGAEVAARLGDYEDGAAYILADAQFGALYAAALAIAGREAHIIDSHAAFLSGIIRIESLLP</sequence>
<organism evidence="1 2">
    <name type="scientific">Sphingobium amiense</name>
    <dbReference type="NCBI Taxonomy" id="135719"/>
    <lineage>
        <taxon>Bacteria</taxon>
        <taxon>Pseudomonadati</taxon>
        <taxon>Pseudomonadota</taxon>
        <taxon>Alphaproteobacteria</taxon>
        <taxon>Sphingomonadales</taxon>
        <taxon>Sphingomonadaceae</taxon>
        <taxon>Sphingobium</taxon>
    </lineage>
</organism>
<dbReference type="InterPro" id="IPR007729">
    <property type="entry name" value="DGOK"/>
</dbReference>
<keyword evidence="1" id="KW-0418">Kinase</keyword>
<dbReference type="AlphaFoldDB" id="A0A494W0Q0"/>
<keyword evidence="2" id="KW-1185">Reference proteome</keyword>
<keyword evidence="1" id="KW-0808">Transferase</keyword>